<evidence type="ECO:0000256" key="1">
    <source>
        <dbReference type="SAM" id="Phobius"/>
    </source>
</evidence>
<evidence type="ECO:0000313" key="2">
    <source>
        <dbReference type="EMBL" id="JAD96981.1"/>
    </source>
</evidence>
<accession>A0A0A9EAA7</accession>
<protein>
    <submittedName>
        <fullName evidence="2">Uncharacterized protein</fullName>
    </submittedName>
</protein>
<organism evidence="2">
    <name type="scientific">Arundo donax</name>
    <name type="common">Giant reed</name>
    <name type="synonym">Donax arundinaceus</name>
    <dbReference type="NCBI Taxonomy" id="35708"/>
    <lineage>
        <taxon>Eukaryota</taxon>
        <taxon>Viridiplantae</taxon>
        <taxon>Streptophyta</taxon>
        <taxon>Embryophyta</taxon>
        <taxon>Tracheophyta</taxon>
        <taxon>Spermatophyta</taxon>
        <taxon>Magnoliopsida</taxon>
        <taxon>Liliopsida</taxon>
        <taxon>Poales</taxon>
        <taxon>Poaceae</taxon>
        <taxon>PACMAD clade</taxon>
        <taxon>Arundinoideae</taxon>
        <taxon>Arundineae</taxon>
        <taxon>Arundo</taxon>
    </lineage>
</organism>
<keyword evidence="1" id="KW-1133">Transmembrane helix</keyword>
<keyword evidence="1" id="KW-0472">Membrane</keyword>
<name>A0A0A9EAA7_ARUDO</name>
<sequence>MASAFPVPVCFPLLALPLPVLSLVN</sequence>
<feature type="transmembrane region" description="Helical" evidence="1">
    <location>
        <begin position="6"/>
        <end position="24"/>
    </location>
</feature>
<keyword evidence="1" id="KW-0812">Transmembrane</keyword>
<reference evidence="2" key="2">
    <citation type="journal article" date="2015" name="Data Brief">
        <title>Shoot transcriptome of the giant reed, Arundo donax.</title>
        <authorList>
            <person name="Barrero R.A."/>
            <person name="Guerrero F.D."/>
            <person name="Moolhuijzen P."/>
            <person name="Goolsby J.A."/>
            <person name="Tidwell J."/>
            <person name="Bellgard S.E."/>
            <person name="Bellgard M.I."/>
        </authorList>
    </citation>
    <scope>NUCLEOTIDE SEQUENCE</scope>
    <source>
        <tissue evidence="2">Shoot tissue taken approximately 20 cm above the soil surface</tissue>
    </source>
</reference>
<dbReference type="EMBL" id="GBRH01200914">
    <property type="protein sequence ID" value="JAD96981.1"/>
    <property type="molecule type" value="Transcribed_RNA"/>
</dbReference>
<dbReference type="AlphaFoldDB" id="A0A0A9EAA7"/>
<proteinExistence type="predicted"/>
<reference evidence="2" key="1">
    <citation type="submission" date="2014-09" db="EMBL/GenBank/DDBJ databases">
        <authorList>
            <person name="Magalhaes I.L.F."/>
            <person name="Oliveira U."/>
            <person name="Santos F.R."/>
            <person name="Vidigal T.H.D.A."/>
            <person name="Brescovit A.D."/>
            <person name="Santos A.J."/>
        </authorList>
    </citation>
    <scope>NUCLEOTIDE SEQUENCE</scope>
    <source>
        <tissue evidence="2">Shoot tissue taken approximately 20 cm above the soil surface</tissue>
    </source>
</reference>